<evidence type="ECO:0000313" key="6">
    <source>
        <dbReference type="Proteomes" id="UP001429984"/>
    </source>
</evidence>
<keyword evidence="2" id="KW-0808">Transferase</keyword>
<evidence type="ECO:0000313" key="5">
    <source>
        <dbReference type="EMBL" id="MBF6024112.1"/>
    </source>
</evidence>
<evidence type="ECO:0000256" key="3">
    <source>
        <dbReference type="ARBA" id="ARBA00022723"/>
    </source>
</evidence>
<accession>A0ABS0B8Q1</accession>
<evidence type="ECO:0000256" key="1">
    <source>
        <dbReference type="ARBA" id="ARBA00001947"/>
    </source>
</evidence>
<comment type="cofactor">
    <cofactor evidence="1">
        <name>Zn(2+)</name>
        <dbReference type="ChEBI" id="CHEBI:29105"/>
    </cofactor>
</comment>
<dbReference type="PANTHER" id="PTHR37418:SF2">
    <property type="entry name" value="3-KETO-5-AMINOHEXANOATE CLEAVAGE ENZYME"/>
    <property type="match status" value="1"/>
</dbReference>
<dbReference type="InterPro" id="IPR013785">
    <property type="entry name" value="Aldolase_TIM"/>
</dbReference>
<keyword evidence="6" id="KW-1185">Reference proteome</keyword>
<reference evidence="5 6" key="1">
    <citation type="submission" date="2020-11" db="EMBL/GenBank/DDBJ databases">
        <title>Draft Genome Sequence and Secondary Metabolite Biosynthetic Potential of the Lysobacter niastensis Type strain DSM 18481.</title>
        <authorList>
            <person name="Turrini P."/>
            <person name="Artuso I."/>
            <person name="Tescari M."/>
            <person name="Lugli G.A."/>
            <person name="Frangipani E."/>
            <person name="Ventura M."/>
            <person name="Visca P."/>
        </authorList>
    </citation>
    <scope>NUCLEOTIDE SEQUENCE [LARGE SCALE GENOMIC DNA]</scope>
    <source>
        <strain evidence="5 6">DSM 18481</strain>
    </source>
</reference>
<organism evidence="5 6">
    <name type="scientific">Lysobacter niastensis</name>
    <dbReference type="NCBI Taxonomy" id="380629"/>
    <lineage>
        <taxon>Bacteria</taxon>
        <taxon>Pseudomonadati</taxon>
        <taxon>Pseudomonadota</taxon>
        <taxon>Gammaproteobacteria</taxon>
        <taxon>Lysobacterales</taxon>
        <taxon>Lysobacteraceae</taxon>
        <taxon>Lysobacter</taxon>
    </lineage>
</organism>
<proteinExistence type="predicted"/>
<evidence type="ECO:0000256" key="4">
    <source>
        <dbReference type="ARBA" id="ARBA00022833"/>
    </source>
</evidence>
<dbReference type="Proteomes" id="UP001429984">
    <property type="component" value="Unassembled WGS sequence"/>
</dbReference>
<comment type="caution">
    <text evidence="5">The sequence shown here is derived from an EMBL/GenBank/DDBJ whole genome shotgun (WGS) entry which is preliminary data.</text>
</comment>
<evidence type="ECO:0000256" key="2">
    <source>
        <dbReference type="ARBA" id="ARBA00022679"/>
    </source>
</evidence>
<gene>
    <name evidence="5" type="ORF">IU514_08715</name>
</gene>
<dbReference type="PANTHER" id="PTHR37418">
    <property type="entry name" value="3-KETO-5-AMINOHEXANOATE CLEAVAGE ENZYME-RELATED"/>
    <property type="match status" value="1"/>
</dbReference>
<protein>
    <submittedName>
        <fullName evidence="5">3-keto-5-aminohexanoate cleavage protein</fullName>
    </submittedName>
</protein>
<keyword evidence="4" id="KW-0862">Zinc</keyword>
<dbReference type="InterPro" id="IPR008567">
    <property type="entry name" value="BKACE"/>
</dbReference>
<keyword evidence="3" id="KW-0479">Metal-binding</keyword>
<dbReference type="Pfam" id="PF05853">
    <property type="entry name" value="BKACE"/>
    <property type="match status" value="1"/>
</dbReference>
<sequence length="359" mass="39652">MNFLDGSLFPENQQKLVITAAPYGPEWMPSDFPEDIPLTMDEQIQKAVDCYNAGATVLHLHVRELDGKGSKRLSKFNELIAGVRNAVPDMIIQVGGSISFSPEGDGAVAKWLSDDTRHMLAELQPTPDQVTIAINTNQMNVVEQMCEADLAGTSLGTPEGYRAYREMTIPAGPEWVEEHIRRLSANGIQTHFQLANNAQLETVERMMRRGTCNVPLILTWVAIGGGFDAPNIYNLANFVRACPDGSVLTLESSMLNVLPVNMMAIAMGLHVRCGIEDNIWTQRRDRKMSSVEQIEQLVRISREFGRDIANASEARAIYRIGTFYKDADETLAANGFAPNRKPVWKGVPAPAPQSELQPA</sequence>
<name>A0ABS0B8Q1_9GAMM</name>
<dbReference type="EMBL" id="JADLZT010000004">
    <property type="protein sequence ID" value="MBF6024112.1"/>
    <property type="molecule type" value="Genomic_DNA"/>
</dbReference>
<dbReference type="RefSeq" id="WP_194930708.1">
    <property type="nucleotide sequence ID" value="NZ_JADLZT010000004.1"/>
</dbReference>
<dbReference type="Gene3D" id="3.20.20.70">
    <property type="entry name" value="Aldolase class I"/>
    <property type="match status" value="1"/>
</dbReference>